<dbReference type="OrthoDB" id="10253115at2759"/>
<dbReference type="SUPFAM" id="SSF56801">
    <property type="entry name" value="Acetyl-CoA synthetase-like"/>
    <property type="match status" value="1"/>
</dbReference>
<evidence type="ECO:0000256" key="4">
    <source>
        <dbReference type="ARBA" id="ARBA00034223"/>
    </source>
</evidence>
<proteinExistence type="predicted"/>
<dbReference type="Proteomes" id="UP000324897">
    <property type="component" value="Chromosome 5"/>
</dbReference>
<keyword evidence="9" id="KW-1185">Reference proteome</keyword>
<dbReference type="Gene3D" id="3.40.50.12780">
    <property type="entry name" value="N-terminal domain of ligase-like"/>
    <property type="match status" value="1"/>
</dbReference>
<evidence type="ECO:0000256" key="3">
    <source>
        <dbReference type="ARBA" id="ARBA00034219"/>
    </source>
</evidence>
<keyword evidence="6" id="KW-0812">Transmembrane</keyword>
<comment type="catalytic activity">
    <reaction evidence="4">
        <text>(E)-4-coumaroyl-AMP + CoA = (E)-4-coumaroyl-CoA + AMP + H(+)</text>
        <dbReference type="Rhea" id="RHEA:72423"/>
        <dbReference type="ChEBI" id="CHEBI:15378"/>
        <dbReference type="ChEBI" id="CHEBI:57287"/>
        <dbReference type="ChEBI" id="CHEBI:85008"/>
        <dbReference type="ChEBI" id="CHEBI:192348"/>
        <dbReference type="ChEBI" id="CHEBI:456215"/>
    </reaction>
    <physiologicalReaction direction="left-to-right" evidence="4">
        <dbReference type="Rhea" id="RHEA:72424"/>
    </physiologicalReaction>
</comment>
<feature type="transmembrane region" description="Helical" evidence="6">
    <location>
        <begin position="249"/>
        <end position="270"/>
    </location>
</feature>
<dbReference type="InterPro" id="IPR045851">
    <property type="entry name" value="AMP-bd_C_sf"/>
</dbReference>
<comment type="catalytic activity">
    <reaction evidence="5">
        <text>(E)-4-coumarate + ATP + CoA = (E)-4-coumaroyl-CoA + AMP + diphosphate</text>
        <dbReference type="Rhea" id="RHEA:19641"/>
        <dbReference type="ChEBI" id="CHEBI:12876"/>
        <dbReference type="ChEBI" id="CHEBI:30616"/>
        <dbReference type="ChEBI" id="CHEBI:33019"/>
        <dbReference type="ChEBI" id="CHEBI:57287"/>
        <dbReference type="ChEBI" id="CHEBI:85008"/>
        <dbReference type="ChEBI" id="CHEBI:456215"/>
        <dbReference type="EC" id="6.2.1.12"/>
    </reaction>
    <physiologicalReaction direction="left-to-right" evidence="5">
        <dbReference type="Rhea" id="RHEA:19642"/>
    </physiologicalReaction>
</comment>
<evidence type="ECO:0000256" key="6">
    <source>
        <dbReference type="SAM" id="Phobius"/>
    </source>
</evidence>
<sequence>MAARAKGSVWEIQARDVEAAGLPPADAASFLAALRSAAAGAADEAAAWAAIVAAGVLRPEHPHALHQLVYYSVYAGWDRAARGPPPFWFPSPVDCKQTNLGRLMEANGPKLLRSAYKDPISSFNLFHKFSVENQEVYWPMVIKELSVKFQQKPKSILDTSDRSKKGGTWLPGAVLNIAECCLLPWPSQNKTDDSTAIVWRDEGLDDYPVNRMSLKELRCQVMTVANALDTMFQKGDRIAIDMPMTCNAVIIYLAIILGGFVVVSIADSFAPQEIGSRMNISKAVAIFTQDLIIRGGKKVPLYSLYCGELEFIRFLSELKYRTIINCLLTIIPIFSRVMQGTSAKAIVIPATGGSLGVTLRNGDMSWEDFLSRAAGRPSIYSPVYQSADALTNILFSSGTTGEPKAIPWTQLAPIRCGSDTWAHLDVRPQDIGCWPTNLGWVMGPIILYSCFLTGATLALYHGSPLGRGFCKFVQDAGVTVLGTVPSLVKSWKAGNCAKGLDWTRIRVLGTTGEASDIDDNLWLSSRASYNPIVECCGGTELGSSYILGSLLRPQAFGTFSGASMSTGFVILDEQGNPYPDDLPCAGEVGLFPVYFGATDRLLNADHDKVYFDGMPIYKGRQLRRHGDIIQRTVGGYYIVQGRADDTMNLGGIKTSSVEIERVCNRADEGLLETAAVSIKPAGGGPEQLAIFAVLKDRSDLYDVNLLKSKFQRAIQKNLNPLFKVSYVKIVPEFPRTASNKLLRRVLRDQLKQELSSRSKL</sequence>
<evidence type="ECO:0000256" key="5">
    <source>
        <dbReference type="ARBA" id="ARBA00034252"/>
    </source>
</evidence>
<keyword evidence="6" id="KW-1133">Transmembrane helix</keyword>
<dbReference type="Gene3D" id="3.30.300.30">
    <property type="match status" value="1"/>
</dbReference>
<comment type="caution">
    <text evidence="8">The sequence shown here is derived from an EMBL/GenBank/DDBJ whole genome shotgun (WGS) entry which is preliminary data.</text>
</comment>
<gene>
    <name evidence="8" type="ORF">EJB05_03945</name>
</gene>
<dbReference type="PANTHER" id="PTHR44378:SF1">
    <property type="entry name" value="ACYL-ACTIVATING ENZYME 18, PEROXISOMAL-RELATED"/>
    <property type="match status" value="1"/>
</dbReference>
<dbReference type="GO" id="GO:0016207">
    <property type="term" value="F:4-coumarate-CoA ligase activity"/>
    <property type="evidence" value="ECO:0007669"/>
    <property type="project" value="UniProtKB-EC"/>
</dbReference>
<dbReference type="Gramene" id="TVU44501">
    <property type="protein sequence ID" value="TVU44501"/>
    <property type="gene ID" value="EJB05_03945"/>
</dbReference>
<dbReference type="EMBL" id="RWGY01000004">
    <property type="protein sequence ID" value="TVU44501.1"/>
    <property type="molecule type" value="Genomic_DNA"/>
</dbReference>
<evidence type="ECO:0000313" key="9">
    <source>
        <dbReference type="Proteomes" id="UP000324897"/>
    </source>
</evidence>
<dbReference type="PROSITE" id="PS00455">
    <property type="entry name" value="AMP_BINDING"/>
    <property type="match status" value="1"/>
</dbReference>
<keyword evidence="6" id="KW-0472">Membrane</keyword>
<dbReference type="EC" id="6.2.1.12" evidence="2"/>
<evidence type="ECO:0000259" key="7">
    <source>
        <dbReference type="Pfam" id="PF00501"/>
    </source>
</evidence>
<protein>
    <recommendedName>
        <fullName evidence="2">4-coumarate--CoA ligase</fullName>
        <ecNumber evidence="2">6.2.1.12</ecNumber>
    </recommendedName>
</protein>
<dbReference type="PANTHER" id="PTHR44378">
    <property type="entry name" value="ACYL-ACTIVATING ENZYME 17, PEROXISOMAL-RELATED"/>
    <property type="match status" value="1"/>
</dbReference>
<accession>A0A5J9W940</accession>
<comment type="catalytic activity">
    <reaction evidence="3">
        <text>(E)-4-coumarate + ATP + H(+) = (E)-4-coumaroyl-AMP + diphosphate</text>
        <dbReference type="Rhea" id="RHEA:72419"/>
        <dbReference type="ChEBI" id="CHEBI:12876"/>
        <dbReference type="ChEBI" id="CHEBI:15378"/>
        <dbReference type="ChEBI" id="CHEBI:30616"/>
        <dbReference type="ChEBI" id="CHEBI:33019"/>
        <dbReference type="ChEBI" id="CHEBI:192348"/>
    </reaction>
    <physiologicalReaction direction="left-to-right" evidence="3">
        <dbReference type="Rhea" id="RHEA:72420"/>
    </physiologicalReaction>
</comment>
<dbReference type="AlphaFoldDB" id="A0A5J9W940"/>
<organism evidence="8 9">
    <name type="scientific">Eragrostis curvula</name>
    <name type="common">weeping love grass</name>
    <dbReference type="NCBI Taxonomy" id="38414"/>
    <lineage>
        <taxon>Eukaryota</taxon>
        <taxon>Viridiplantae</taxon>
        <taxon>Streptophyta</taxon>
        <taxon>Embryophyta</taxon>
        <taxon>Tracheophyta</taxon>
        <taxon>Spermatophyta</taxon>
        <taxon>Magnoliopsida</taxon>
        <taxon>Liliopsida</taxon>
        <taxon>Poales</taxon>
        <taxon>Poaceae</taxon>
        <taxon>PACMAD clade</taxon>
        <taxon>Chloridoideae</taxon>
        <taxon>Eragrostideae</taxon>
        <taxon>Eragrostidinae</taxon>
        <taxon>Eragrostis</taxon>
    </lineage>
</organism>
<evidence type="ECO:0000313" key="8">
    <source>
        <dbReference type="EMBL" id="TVU44501.1"/>
    </source>
</evidence>
<dbReference type="GO" id="GO:0106290">
    <property type="term" value="F:trans-cinnamate-CoA ligase activity"/>
    <property type="evidence" value="ECO:0007669"/>
    <property type="project" value="UniProtKB-ARBA"/>
</dbReference>
<dbReference type="Pfam" id="PF00501">
    <property type="entry name" value="AMP-binding"/>
    <property type="match status" value="1"/>
</dbReference>
<reference evidence="8 9" key="1">
    <citation type="journal article" date="2019" name="Sci. Rep.">
        <title>A high-quality genome of Eragrostis curvula grass provides insights into Poaceae evolution and supports new strategies to enhance forage quality.</title>
        <authorList>
            <person name="Carballo J."/>
            <person name="Santos B.A.C.M."/>
            <person name="Zappacosta D."/>
            <person name="Garbus I."/>
            <person name="Selva J.P."/>
            <person name="Gallo C.A."/>
            <person name="Diaz A."/>
            <person name="Albertini E."/>
            <person name="Caccamo M."/>
            <person name="Echenique V."/>
        </authorList>
    </citation>
    <scope>NUCLEOTIDE SEQUENCE [LARGE SCALE GENOMIC DNA]</scope>
    <source>
        <strain evidence="9">cv. Victoria</strain>
        <tissue evidence="8">Leaf</tissue>
    </source>
</reference>
<feature type="domain" description="AMP-dependent synthetase/ligase" evidence="7">
    <location>
        <begin position="189"/>
        <end position="588"/>
    </location>
</feature>
<dbReference type="InterPro" id="IPR000873">
    <property type="entry name" value="AMP-dep_synth/lig_dom"/>
</dbReference>
<comment type="cofactor">
    <cofactor evidence="1">
        <name>Mg(2+)</name>
        <dbReference type="ChEBI" id="CHEBI:18420"/>
    </cofactor>
</comment>
<name>A0A5J9W940_9POAL</name>
<evidence type="ECO:0000256" key="2">
    <source>
        <dbReference type="ARBA" id="ARBA00012959"/>
    </source>
</evidence>
<dbReference type="InterPro" id="IPR020845">
    <property type="entry name" value="AMP-binding_CS"/>
</dbReference>
<evidence type="ECO:0000256" key="1">
    <source>
        <dbReference type="ARBA" id="ARBA00001946"/>
    </source>
</evidence>
<dbReference type="GO" id="GO:0009698">
    <property type="term" value="P:phenylpropanoid metabolic process"/>
    <property type="evidence" value="ECO:0007669"/>
    <property type="project" value="UniProtKB-ARBA"/>
</dbReference>
<dbReference type="InterPro" id="IPR042099">
    <property type="entry name" value="ANL_N_sf"/>
</dbReference>